<organism evidence="1 2">
    <name type="scientific">Symbiobacterium terraclitae</name>
    <dbReference type="NCBI Taxonomy" id="557451"/>
    <lineage>
        <taxon>Bacteria</taxon>
        <taxon>Bacillati</taxon>
        <taxon>Bacillota</taxon>
        <taxon>Clostridia</taxon>
        <taxon>Eubacteriales</taxon>
        <taxon>Symbiobacteriaceae</taxon>
        <taxon>Symbiobacterium</taxon>
    </lineage>
</organism>
<dbReference type="PANTHER" id="PTHR10000:SF8">
    <property type="entry name" value="HAD SUPERFAMILY HYDROLASE-LIKE, TYPE 3"/>
    <property type="match status" value="1"/>
</dbReference>
<dbReference type="Proteomes" id="UP001519289">
    <property type="component" value="Unassembled WGS sequence"/>
</dbReference>
<dbReference type="NCBIfam" id="TIGR01484">
    <property type="entry name" value="HAD-SF-IIB"/>
    <property type="match status" value="1"/>
</dbReference>
<reference evidence="1 2" key="1">
    <citation type="submission" date="2021-03" db="EMBL/GenBank/DDBJ databases">
        <title>Genomic Encyclopedia of Type Strains, Phase IV (KMG-IV): sequencing the most valuable type-strain genomes for metagenomic binning, comparative biology and taxonomic classification.</title>
        <authorList>
            <person name="Goeker M."/>
        </authorList>
    </citation>
    <scope>NUCLEOTIDE SEQUENCE [LARGE SCALE GENOMIC DNA]</scope>
    <source>
        <strain evidence="1 2">DSM 27138</strain>
    </source>
</reference>
<accession>A0ABS4JW54</accession>
<dbReference type="InterPro" id="IPR000150">
    <property type="entry name" value="Cof"/>
</dbReference>
<keyword evidence="2" id="KW-1185">Reference proteome</keyword>
<gene>
    <name evidence="1" type="ORF">J2Z79_003193</name>
</gene>
<sequence>MQYELVISDMDGTLLRDDKTISPRTKEAIRRFEAAGGRFSFATGRGVEASQRYFRELQLTTPLVLLNGSLLYDPVNDRDLVVRSLTQDVVAAAWPLLVEAGLHLIVHGTRRGVVRQMTPTIAEHLELDGITVDLRPDLSPATAGTVMKILTIGEPEQLDRAEEAILAARLPVKLVRSHHTYLEVLPPEGGKGTGVTALLAHLGIPREHSLALGDYLNDLDLLAAAGLGVAMANAHPGLKAVAQRETLTNMEDGVAAVLDALVEGRPVGRPIS</sequence>
<dbReference type="NCBIfam" id="TIGR00099">
    <property type="entry name" value="Cof-subfamily"/>
    <property type="match status" value="1"/>
</dbReference>
<dbReference type="SFLD" id="SFLDG01140">
    <property type="entry name" value="C2.B:_Phosphomannomutase_and_P"/>
    <property type="match status" value="1"/>
</dbReference>
<dbReference type="SFLD" id="SFLDS00003">
    <property type="entry name" value="Haloacid_Dehalogenase"/>
    <property type="match status" value="1"/>
</dbReference>
<protein>
    <submittedName>
        <fullName evidence="1">Cof subfamily protein (Haloacid dehalogenase superfamily)</fullName>
    </submittedName>
</protein>
<dbReference type="CDD" id="cd07516">
    <property type="entry name" value="HAD_Pase"/>
    <property type="match status" value="1"/>
</dbReference>
<proteinExistence type="predicted"/>
<dbReference type="InterPro" id="IPR023214">
    <property type="entry name" value="HAD_sf"/>
</dbReference>
<dbReference type="Gene3D" id="3.30.1240.10">
    <property type="match status" value="1"/>
</dbReference>
<name>A0ABS4JW54_9FIRM</name>
<evidence type="ECO:0000313" key="1">
    <source>
        <dbReference type="EMBL" id="MBP2019751.1"/>
    </source>
</evidence>
<dbReference type="Gene3D" id="3.40.50.1000">
    <property type="entry name" value="HAD superfamily/HAD-like"/>
    <property type="match status" value="1"/>
</dbReference>
<comment type="caution">
    <text evidence="1">The sequence shown here is derived from an EMBL/GenBank/DDBJ whole genome shotgun (WGS) entry which is preliminary data.</text>
</comment>
<dbReference type="SUPFAM" id="SSF56784">
    <property type="entry name" value="HAD-like"/>
    <property type="match status" value="1"/>
</dbReference>
<dbReference type="PANTHER" id="PTHR10000">
    <property type="entry name" value="PHOSPHOSERINE PHOSPHATASE"/>
    <property type="match status" value="1"/>
</dbReference>
<dbReference type="InterPro" id="IPR006379">
    <property type="entry name" value="HAD-SF_hydro_IIB"/>
</dbReference>
<dbReference type="RefSeq" id="WP_209467851.1">
    <property type="nucleotide sequence ID" value="NZ_JAGGLG010000034.1"/>
</dbReference>
<dbReference type="Pfam" id="PF08282">
    <property type="entry name" value="Hydrolase_3"/>
    <property type="match status" value="1"/>
</dbReference>
<evidence type="ECO:0000313" key="2">
    <source>
        <dbReference type="Proteomes" id="UP001519289"/>
    </source>
</evidence>
<dbReference type="EMBL" id="JAGGLG010000034">
    <property type="protein sequence ID" value="MBP2019751.1"/>
    <property type="molecule type" value="Genomic_DNA"/>
</dbReference>
<dbReference type="InterPro" id="IPR036412">
    <property type="entry name" value="HAD-like_sf"/>
</dbReference>